<dbReference type="AlphaFoldDB" id="A0A0E4CQ28"/>
<name>A0A0E4CQ28_MYCLN</name>
<dbReference type="EMBL" id="CTEE01000001">
    <property type="protein sequence ID" value="CQD20063.1"/>
    <property type="molecule type" value="Genomic_DNA"/>
</dbReference>
<proteinExistence type="predicted"/>
<evidence type="ECO:0000313" key="3">
    <source>
        <dbReference type="Proteomes" id="UP000199251"/>
    </source>
</evidence>
<reference evidence="2 3" key="1">
    <citation type="submission" date="2015-03" db="EMBL/GenBank/DDBJ databases">
        <authorList>
            <person name="Urmite Genomes"/>
        </authorList>
    </citation>
    <scope>NUCLEOTIDE SEQUENCE [LARGE SCALE GENOMIC DNA]</scope>
    <source>
        <strain evidence="2 3">CSUR P1491</strain>
    </source>
</reference>
<organism evidence="2 3">
    <name type="scientific">Mycobacterium lentiflavum</name>
    <dbReference type="NCBI Taxonomy" id="141349"/>
    <lineage>
        <taxon>Bacteria</taxon>
        <taxon>Bacillati</taxon>
        <taxon>Actinomycetota</taxon>
        <taxon>Actinomycetes</taxon>
        <taxon>Mycobacteriales</taxon>
        <taxon>Mycobacteriaceae</taxon>
        <taxon>Mycobacterium</taxon>
        <taxon>Mycobacterium simiae complex</taxon>
    </lineage>
</organism>
<accession>A0A0E4CQ28</accession>
<feature type="region of interest" description="Disordered" evidence="1">
    <location>
        <begin position="36"/>
        <end position="56"/>
    </location>
</feature>
<protein>
    <submittedName>
        <fullName evidence="2">Uncharacterized protein</fullName>
    </submittedName>
</protein>
<dbReference type="STRING" id="141349.BN1232_04765"/>
<evidence type="ECO:0000256" key="1">
    <source>
        <dbReference type="SAM" id="MobiDB-lite"/>
    </source>
</evidence>
<dbReference type="Proteomes" id="UP000199251">
    <property type="component" value="Unassembled WGS sequence"/>
</dbReference>
<gene>
    <name evidence="2" type="ORF">BN1232_04765</name>
</gene>
<evidence type="ECO:0000313" key="2">
    <source>
        <dbReference type="EMBL" id="CQD20063.1"/>
    </source>
</evidence>
<sequence length="56" mass="5587">MLLDTMQSGRLAALAGTPGIPDTATIDGMSAATAYSDGIVPGQAPPSPLRRTDSGD</sequence>